<dbReference type="OrthoDB" id="3540210at2759"/>
<dbReference type="Proteomes" id="UP000030703">
    <property type="component" value="Unassembled WGS sequence"/>
</dbReference>
<dbReference type="EMBL" id="JH659395">
    <property type="protein sequence ID" value="EXK25556.1"/>
    <property type="molecule type" value="Genomic_DNA"/>
</dbReference>
<proteinExistence type="predicted"/>
<evidence type="ECO:0000256" key="1">
    <source>
        <dbReference type="SAM" id="Phobius"/>
    </source>
</evidence>
<name>W9ZWW5_FUSOX</name>
<dbReference type="VEuPathDB" id="FungiDB:FOMG_17798"/>
<sequence length="640" mass="71516">MAEDQVYVGPWINWSEGRVVGATITIPGAYGNLLVAFLAIYVGWVGAHAWGILCYILHQLRSTTNNRDGLHYQQQAILRNSPAPSVVLWRLFRLGWSWRHNTKGSISRSSLLLLICVVHIVAFISAAAFSSRVTSRGANEALIKSSLCGWPDDHVIFNFGDWTSEETKIADNMFVMAHEGYREAATYVRSCYGDVKSSYSSMCDRYVTTRIESHVEETAPCPFADGTCMTPAISIDPGLLDSDLDLGITATAGNRVQVRKAITCAPIPAEQEYSVGKITVTPDLKETSGQVYYYLGRNLDEDTNFTYSVTNVSFQFASEPYVLANFHAFADNVPESEFMPIPDLKRTDADVSLLLLNRALVYTEEVTDPWFNATGRVDVDGWGVKWISPLATTAVGCVEEYQLCNDHRCTPSSGLYGMNETSARAIGYNPAQTATFHILWKAMWGVQMRYLLTGLGTDVLLAKDKLYTTLNRLSPTLPPNQWHIEMLNLYNVSMALLQRRVVEHASPPQFRVRGFDADKYIIPETSSESLRLCSLQRIKTSQHSSFSVLGLAIIVVTGLLIIIFNLILIDIVAWFRRKAAKGLSQNREWIESETLQLQRMLCEAQGIGPWKGRQDAVPVTVTFGQDFRLHKGIEEEENGM</sequence>
<keyword evidence="1" id="KW-0472">Membrane</keyword>
<keyword evidence="1" id="KW-1133">Transmembrane helix</keyword>
<reference evidence="2" key="1">
    <citation type="submission" date="2012-04" db="EMBL/GenBank/DDBJ databases">
        <title>The Genome Sequence of Fusarium oxysporum melonis.</title>
        <authorList>
            <consortium name="The Broad Institute Genome Sequencing Platform"/>
            <person name="Ma L.-J."/>
            <person name="Gale L.R."/>
            <person name="Schwartz D.C."/>
            <person name="Zhou S."/>
            <person name="Corby-Kistler H."/>
            <person name="Young S.K."/>
            <person name="Zeng Q."/>
            <person name="Gargeya S."/>
            <person name="Fitzgerald M."/>
            <person name="Haas B."/>
            <person name="Abouelleil A."/>
            <person name="Alvarado L."/>
            <person name="Arachchi H.M."/>
            <person name="Berlin A."/>
            <person name="Brown A."/>
            <person name="Chapman S.B."/>
            <person name="Chen Z."/>
            <person name="Dunbar C."/>
            <person name="Freedman E."/>
            <person name="Gearin G."/>
            <person name="Goldberg J."/>
            <person name="Griggs A."/>
            <person name="Gujja S."/>
            <person name="Heiman D."/>
            <person name="Howarth C."/>
            <person name="Larson L."/>
            <person name="Lui A."/>
            <person name="MacDonald P.J.P."/>
            <person name="Montmayeur A."/>
            <person name="Murphy C."/>
            <person name="Neiman D."/>
            <person name="Pearson M."/>
            <person name="Priest M."/>
            <person name="Roberts A."/>
            <person name="Saif S."/>
            <person name="Shea T."/>
            <person name="Shenoy N."/>
            <person name="Sisk P."/>
            <person name="Stolte C."/>
            <person name="Sykes S."/>
            <person name="Wortman J."/>
            <person name="Nusbaum C."/>
            <person name="Birren B."/>
        </authorList>
    </citation>
    <scope>NUCLEOTIDE SEQUENCE</scope>
    <source>
        <strain evidence="2">26406</strain>
    </source>
</reference>
<dbReference type="AlphaFoldDB" id="W9ZWW5"/>
<keyword evidence="1" id="KW-0812">Transmembrane</keyword>
<dbReference type="HOGENOM" id="CLU_014247_0_0_1"/>
<organism evidence="2">
    <name type="scientific">Fusarium oxysporum f. sp. melonis 26406</name>
    <dbReference type="NCBI Taxonomy" id="1089452"/>
    <lineage>
        <taxon>Eukaryota</taxon>
        <taxon>Fungi</taxon>
        <taxon>Dikarya</taxon>
        <taxon>Ascomycota</taxon>
        <taxon>Pezizomycotina</taxon>
        <taxon>Sordariomycetes</taxon>
        <taxon>Hypocreomycetidae</taxon>
        <taxon>Hypocreales</taxon>
        <taxon>Nectriaceae</taxon>
        <taxon>Fusarium</taxon>
        <taxon>Fusarium oxysporum species complex</taxon>
    </lineage>
</organism>
<feature type="transmembrane region" description="Helical" evidence="1">
    <location>
        <begin position="111"/>
        <end position="129"/>
    </location>
</feature>
<feature type="transmembrane region" description="Helical" evidence="1">
    <location>
        <begin position="33"/>
        <end position="57"/>
    </location>
</feature>
<gene>
    <name evidence="2" type="ORF">FOMG_17798</name>
</gene>
<feature type="transmembrane region" description="Helical" evidence="1">
    <location>
        <begin position="546"/>
        <end position="575"/>
    </location>
</feature>
<accession>W9ZWW5</accession>
<protein>
    <submittedName>
        <fullName evidence="2">Uncharacterized protein</fullName>
    </submittedName>
</protein>
<evidence type="ECO:0000313" key="2">
    <source>
        <dbReference type="EMBL" id="EXK25556.1"/>
    </source>
</evidence>
<reference evidence="2" key="2">
    <citation type="submission" date="2012-05" db="EMBL/GenBank/DDBJ databases">
        <title>Annotation of the Genome Sequence of Fusarium oxysporum f. sp. melonis 26406.</title>
        <authorList>
            <consortium name="The Broad Institute Genomics Platform"/>
            <person name="Ma L.-J."/>
            <person name="Corby-Kistler H."/>
            <person name="Broz K."/>
            <person name="Gale L.R."/>
            <person name="Jonkers W."/>
            <person name="O'Donnell K."/>
            <person name="Ploetz R."/>
            <person name="Steinberg C."/>
            <person name="Schwartz D.C."/>
            <person name="VanEtten H."/>
            <person name="Zhou S."/>
            <person name="Young S.K."/>
            <person name="Zeng Q."/>
            <person name="Gargeya S."/>
            <person name="Fitzgerald M."/>
            <person name="Abouelleil A."/>
            <person name="Alvarado L."/>
            <person name="Chapman S.B."/>
            <person name="Gainer-Dewar J."/>
            <person name="Goldberg J."/>
            <person name="Griggs A."/>
            <person name="Gujja S."/>
            <person name="Hansen M."/>
            <person name="Howarth C."/>
            <person name="Imamovic A."/>
            <person name="Ireland A."/>
            <person name="Larimer J."/>
            <person name="McCowan C."/>
            <person name="Murphy C."/>
            <person name="Pearson M."/>
            <person name="Poon T.W."/>
            <person name="Priest M."/>
            <person name="Roberts A."/>
            <person name="Saif S."/>
            <person name="Shea T."/>
            <person name="Sykes S."/>
            <person name="Wortman J."/>
            <person name="Nusbaum C."/>
            <person name="Birren B."/>
        </authorList>
    </citation>
    <scope>NUCLEOTIDE SEQUENCE</scope>
    <source>
        <strain evidence="2">26406</strain>
    </source>
</reference>